<feature type="compositionally biased region" description="Basic and acidic residues" evidence="1">
    <location>
        <begin position="105"/>
        <end position="114"/>
    </location>
</feature>
<reference evidence="3 4" key="1">
    <citation type="journal article" date="2019" name="Int. J. Syst. Evol. Microbiol.">
        <title>The Global Catalogue of Microorganisms (GCM) 10K type strain sequencing project: providing services to taxonomists for standard genome sequencing and annotation.</title>
        <authorList>
            <consortium name="The Broad Institute Genomics Platform"/>
            <consortium name="The Broad Institute Genome Sequencing Center for Infectious Disease"/>
            <person name="Wu L."/>
            <person name="Ma J."/>
        </authorList>
    </citation>
    <scope>NUCLEOTIDE SEQUENCE [LARGE SCALE GENOMIC DNA]</scope>
    <source>
        <strain evidence="3 4">LMG 29247</strain>
    </source>
</reference>
<feature type="compositionally biased region" description="Acidic residues" evidence="1">
    <location>
        <begin position="79"/>
        <end position="95"/>
    </location>
</feature>
<dbReference type="PANTHER" id="PTHR33678">
    <property type="entry name" value="BLL1576 PROTEIN"/>
    <property type="match status" value="1"/>
</dbReference>
<organism evidence="3 4">
    <name type="scientific">Natrinema soli</name>
    <dbReference type="NCBI Taxonomy" id="1930624"/>
    <lineage>
        <taxon>Archaea</taxon>
        <taxon>Methanobacteriati</taxon>
        <taxon>Methanobacteriota</taxon>
        <taxon>Stenosarchaea group</taxon>
        <taxon>Halobacteria</taxon>
        <taxon>Halobacteriales</taxon>
        <taxon>Natrialbaceae</taxon>
        <taxon>Natrinema</taxon>
    </lineage>
</organism>
<dbReference type="Proteomes" id="UP001596383">
    <property type="component" value="Unassembled WGS sequence"/>
</dbReference>
<accession>A0ABD5SES9</accession>
<dbReference type="RefSeq" id="WP_273736657.1">
    <property type="nucleotide sequence ID" value="NZ_JAQIVI010000002.1"/>
</dbReference>
<keyword evidence="4" id="KW-1185">Reference proteome</keyword>
<comment type="caution">
    <text evidence="3">The sequence shown here is derived from an EMBL/GenBank/DDBJ whole genome shotgun (WGS) entry which is preliminary data.</text>
</comment>
<sequence>MSLGIGGSPESIDSAIRTEDSTHLRQQLVIQKLENRLLHRQLAAQQQQIEVLETRLKRYENPNTPPSKQGGAAGSPGNDDSDEEENEDQGDDAGGDADAASDSSPGRDEGHEGTTRPPPEPEETIRVDQGYCPDCEQILSNPDSYVSRTIIDIPLPIPTTVVEYELGKHRCSCGNEVVAEHPDCPETGRFGPNIMAQTALGRFHQRLPNRKQAELFDWELDTPITHRTIYNLTKRVADRLRPAYDDVKARIQESDVVYCDETGFPVDGEQHWAWTFVTDEEVLFWVDESRGSQVLEDVLGEDFAEDSTLSCDGWSAYPSYHTKLQRCWAHLSREAEYVAERYEEAERLSAELHALHDDLTAFDEEDPSASAREQKRAEASLHLEGLIREDYEAQEVKKLIEKIRNGLGHWLTFVTEPDVDSTNNRAERALREQVVLRKMFRTLRSAEGVQIHETITTMLATWKRRGLDPPEQLQSILGGEELSSGREASPSSEL</sequence>
<feature type="region of interest" description="Disordered" evidence="1">
    <location>
        <begin position="473"/>
        <end position="494"/>
    </location>
</feature>
<evidence type="ECO:0000313" key="4">
    <source>
        <dbReference type="Proteomes" id="UP001596383"/>
    </source>
</evidence>
<gene>
    <name evidence="3" type="ORF">ACFQE6_00105</name>
</gene>
<dbReference type="Pfam" id="PF03050">
    <property type="entry name" value="DDE_Tnp_IS66"/>
    <property type="match status" value="1"/>
</dbReference>
<dbReference type="AlphaFoldDB" id="A0ABD5SES9"/>
<protein>
    <submittedName>
        <fullName evidence="3">IS66 family transposase</fullName>
    </submittedName>
</protein>
<feature type="domain" description="Transposase IS66 central" evidence="2">
    <location>
        <begin position="188"/>
        <end position="450"/>
    </location>
</feature>
<evidence type="ECO:0000313" key="3">
    <source>
        <dbReference type="EMBL" id="MFC6763539.1"/>
    </source>
</evidence>
<evidence type="ECO:0000256" key="1">
    <source>
        <dbReference type="SAM" id="MobiDB-lite"/>
    </source>
</evidence>
<evidence type="ECO:0000259" key="2">
    <source>
        <dbReference type="Pfam" id="PF03050"/>
    </source>
</evidence>
<feature type="region of interest" description="Disordered" evidence="1">
    <location>
        <begin position="1"/>
        <end position="22"/>
    </location>
</feature>
<dbReference type="EMBL" id="JBHSWV010000002">
    <property type="protein sequence ID" value="MFC6763539.1"/>
    <property type="molecule type" value="Genomic_DNA"/>
</dbReference>
<dbReference type="InterPro" id="IPR004291">
    <property type="entry name" value="Transposase_IS66_central"/>
</dbReference>
<name>A0ABD5SES9_9EURY</name>
<dbReference type="PANTHER" id="PTHR33678:SF1">
    <property type="entry name" value="BLL1576 PROTEIN"/>
    <property type="match status" value="1"/>
</dbReference>
<proteinExistence type="predicted"/>
<dbReference type="InterPro" id="IPR052344">
    <property type="entry name" value="Transposase-related"/>
</dbReference>
<dbReference type="NCBIfam" id="NF033517">
    <property type="entry name" value="transpos_IS66"/>
    <property type="match status" value="1"/>
</dbReference>
<feature type="region of interest" description="Disordered" evidence="1">
    <location>
        <begin position="59"/>
        <end position="126"/>
    </location>
</feature>